<dbReference type="Gene3D" id="1.20.120.940">
    <property type="entry name" value="Putative aromatic acid exporter, C-terminal domain"/>
    <property type="match status" value="1"/>
</dbReference>
<evidence type="ECO:0000259" key="7">
    <source>
        <dbReference type="Pfam" id="PF11728"/>
    </source>
</evidence>
<dbReference type="GO" id="GO:0005886">
    <property type="term" value="C:plasma membrane"/>
    <property type="evidence" value="ECO:0007669"/>
    <property type="project" value="UniProtKB-SubCell"/>
</dbReference>
<feature type="domain" description="Putative aromatic acid exporter C-terminal" evidence="7">
    <location>
        <begin position="146"/>
        <end position="310"/>
    </location>
</feature>
<dbReference type="Pfam" id="PF11728">
    <property type="entry name" value="ArAE_1_C"/>
    <property type="match status" value="1"/>
</dbReference>
<organism evidence="8 9">
    <name type="scientific">Bacillus nakamurai</name>
    <dbReference type="NCBI Taxonomy" id="1793963"/>
    <lineage>
        <taxon>Bacteria</taxon>
        <taxon>Bacillati</taxon>
        <taxon>Bacillota</taxon>
        <taxon>Bacilli</taxon>
        <taxon>Bacillales</taxon>
        <taxon>Bacillaceae</taxon>
        <taxon>Bacillus</taxon>
    </lineage>
</organism>
<keyword evidence="9" id="KW-1185">Reference proteome</keyword>
<dbReference type="PANTHER" id="PTHR40064:SF1">
    <property type="entry name" value="MEMBRANE PROTEIN"/>
    <property type="match status" value="1"/>
</dbReference>
<dbReference type="PANTHER" id="PTHR40064">
    <property type="entry name" value="MEMBRANE PROTEIN-RELATED"/>
    <property type="match status" value="1"/>
</dbReference>
<keyword evidence="4 6" id="KW-1133">Transmembrane helix</keyword>
<evidence type="ECO:0000313" key="8">
    <source>
        <dbReference type="EMBL" id="KXZ21470.1"/>
    </source>
</evidence>
<comment type="subcellular location">
    <subcellularLocation>
        <location evidence="1">Cell membrane</location>
        <topology evidence="1">Multi-pass membrane protein</topology>
    </subcellularLocation>
</comment>
<dbReference type="RefSeq" id="WP_061520838.1">
    <property type="nucleotide sequence ID" value="NZ_JARLZY010000025.1"/>
</dbReference>
<feature type="transmembrane region" description="Helical" evidence="6">
    <location>
        <begin position="101"/>
        <end position="121"/>
    </location>
</feature>
<protein>
    <recommendedName>
        <fullName evidence="7">Putative aromatic acid exporter C-terminal domain-containing protein</fullName>
    </recommendedName>
</protein>
<keyword evidence="5 6" id="KW-0472">Membrane</keyword>
<dbReference type="EMBL" id="LSBA01000006">
    <property type="protein sequence ID" value="KXZ21470.1"/>
    <property type="molecule type" value="Genomic_DNA"/>
</dbReference>
<dbReference type="OrthoDB" id="357521at2"/>
<evidence type="ECO:0000256" key="1">
    <source>
        <dbReference type="ARBA" id="ARBA00004651"/>
    </source>
</evidence>
<evidence type="ECO:0000256" key="6">
    <source>
        <dbReference type="SAM" id="Phobius"/>
    </source>
</evidence>
<accession>A0A150F930</accession>
<feature type="transmembrane region" description="Helical" evidence="6">
    <location>
        <begin position="127"/>
        <end position="145"/>
    </location>
</feature>
<dbReference type="InterPro" id="IPR038323">
    <property type="entry name" value="ArAE_1_C_sf"/>
</dbReference>
<evidence type="ECO:0000256" key="5">
    <source>
        <dbReference type="ARBA" id="ARBA00023136"/>
    </source>
</evidence>
<reference evidence="9" key="1">
    <citation type="submission" date="2016-02" db="EMBL/GenBank/DDBJ databases">
        <authorList>
            <person name="Dunlap C."/>
        </authorList>
    </citation>
    <scope>NUCLEOTIDE SEQUENCE [LARGE SCALE GENOMIC DNA]</scope>
    <source>
        <strain evidence="9">NRRL B-41092</strain>
    </source>
</reference>
<evidence type="ECO:0000256" key="2">
    <source>
        <dbReference type="ARBA" id="ARBA00022475"/>
    </source>
</evidence>
<dbReference type="Proteomes" id="UP000075430">
    <property type="component" value="Unassembled WGS sequence"/>
</dbReference>
<dbReference type="InterPro" id="IPR052984">
    <property type="entry name" value="UPF0421"/>
</dbReference>
<dbReference type="InterPro" id="IPR021062">
    <property type="entry name" value="ArAE_1_C"/>
</dbReference>
<comment type="caution">
    <text evidence="8">The sequence shown here is derived from an EMBL/GenBank/DDBJ whole genome shotgun (WGS) entry which is preliminary data.</text>
</comment>
<name>A0A150F930_9BACI</name>
<evidence type="ECO:0000256" key="3">
    <source>
        <dbReference type="ARBA" id="ARBA00022692"/>
    </source>
</evidence>
<keyword evidence="3 6" id="KW-0812">Transmembrane</keyword>
<evidence type="ECO:0000256" key="4">
    <source>
        <dbReference type="ARBA" id="ARBA00022989"/>
    </source>
</evidence>
<feature type="transmembrane region" description="Helical" evidence="6">
    <location>
        <begin position="53"/>
        <end position="70"/>
    </location>
</feature>
<gene>
    <name evidence="8" type="ORF">AXI58_10915</name>
</gene>
<dbReference type="Pfam" id="PF06081">
    <property type="entry name" value="ArAE_1"/>
    <property type="match status" value="1"/>
</dbReference>
<feature type="transmembrane region" description="Helical" evidence="6">
    <location>
        <begin position="76"/>
        <end position="94"/>
    </location>
</feature>
<evidence type="ECO:0000313" key="9">
    <source>
        <dbReference type="Proteomes" id="UP000075430"/>
    </source>
</evidence>
<proteinExistence type="predicted"/>
<sequence>MFKIGYRTLKTALGTALAIYVAQLLHLQNFASAGIITILCIQITQKRSLQASWARFAACLLAIVFSYVFFGLIGYHPFVIGILLVLFIPTTVVLKINEGIVTSSVIILHLYMSGGITMSFIWNEFQLITVGIGVALLMNLYMPSLDRELAAYRKKIEDNFAVIFAEIERYLLTGEQDWTGKEIPETHQLIQEAKNLAYRDVQNHIMRHENLYYHYFKMRQKQFEIIERLLPKITSISITVEQGKMIAHFIHELREAIHPGNTAHKFLKRLAEMRMEFEEMPLPATREEFEARAALFHLLGEMEQYLVIKSYFKGIKLQKTLG</sequence>
<dbReference type="InterPro" id="IPR010343">
    <property type="entry name" value="ArAE_1"/>
</dbReference>
<dbReference type="STRING" id="1793963.AXI58_10915"/>
<dbReference type="AlphaFoldDB" id="A0A150F930"/>
<keyword evidence="2" id="KW-1003">Cell membrane</keyword>